<evidence type="ECO:0000256" key="1">
    <source>
        <dbReference type="SAM" id="Phobius"/>
    </source>
</evidence>
<comment type="caution">
    <text evidence="2">The sequence shown here is derived from an EMBL/GenBank/DDBJ whole genome shotgun (WGS) entry which is preliminary data.</text>
</comment>
<keyword evidence="3" id="KW-1185">Reference proteome</keyword>
<reference evidence="2 3" key="1">
    <citation type="submission" date="2021-06" db="EMBL/GenBank/DDBJ databases">
        <title>Caerostris extrusa draft genome.</title>
        <authorList>
            <person name="Kono N."/>
            <person name="Arakawa K."/>
        </authorList>
    </citation>
    <scope>NUCLEOTIDE SEQUENCE [LARGE SCALE GENOMIC DNA]</scope>
</reference>
<evidence type="ECO:0000313" key="3">
    <source>
        <dbReference type="Proteomes" id="UP001054945"/>
    </source>
</evidence>
<accession>A0AAV4XNZ2</accession>
<keyword evidence="1" id="KW-0472">Membrane</keyword>
<dbReference type="AlphaFoldDB" id="A0AAV4XNZ2"/>
<organism evidence="2 3">
    <name type="scientific">Caerostris extrusa</name>
    <name type="common">Bark spider</name>
    <name type="synonym">Caerostris bankana</name>
    <dbReference type="NCBI Taxonomy" id="172846"/>
    <lineage>
        <taxon>Eukaryota</taxon>
        <taxon>Metazoa</taxon>
        <taxon>Ecdysozoa</taxon>
        <taxon>Arthropoda</taxon>
        <taxon>Chelicerata</taxon>
        <taxon>Arachnida</taxon>
        <taxon>Araneae</taxon>
        <taxon>Araneomorphae</taxon>
        <taxon>Entelegynae</taxon>
        <taxon>Araneoidea</taxon>
        <taxon>Araneidae</taxon>
        <taxon>Caerostris</taxon>
    </lineage>
</organism>
<gene>
    <name evidence="2" type="ORF">CEXT_324111</name>
</gene>
<evidence type="ECO:0000313" key="2">
    <source>
        <dbReference type="EMBL" id="GIY96847.1"/>
    </source>
</evidence>
<name>A0AAV4XNZ2_CAEEX</name>
<protein>
    <submittedName>
        <fullName evidence="2">Uncharacterized protein</fullName>
    </submittedName>
</protein>
<keyword evidence="1" id="KW-1133">Transmembrane helix</keyword>
<feature type="transmembrane region" description="Helical" evidence="1">
    <location>
        <begin position="100"/>
        <end position="122"/>
    </location>
</feature>
<dbReference type="EMBL" id="BPLR01018094">
    <property type="protein sequence ID" value="GIY96847.1"/>
    <property type="molecule type" value="Genomic_DNA"/>
</dbReference>
<proteinExistence type="predicted"/>
<sequence>MRFASLSYSQTLTIPFNEREKSRRTFVSTFHKSLTHVNLFIPGDRGFGGLSPPPPAYLIVIAGLCFEGRLLNENSSPKTTWARPFQKPDSLENYSFPPPLFFCTCPLFLLDGIVVYVFPWTIAKSVIVL</sequence>
<dbReference type="Proteomes" id="UP001054945">
    <property type="component" value="Unassembled WGS sequence"/>
</dbReference>
<keyword evidence="1" id="KW-0812">Transmembrane</keyword>